<dbReference type="Pfam" id="PF04520">
    <property type="entry name" value="Senescence_reg"/>
    <property type="match status" value="1"/>
</dbReference>
<organism evidence="3 4">
    <name type="scientific">Quillaja saponaria</name>
    <name type="common">Soap bark tree</name>
    <dbReference type="NCBI Taxonomy" id="32244"/>
    <lineage>
        <taxon>Eukaryota</taxon>
        <taxon>Viridiplantae</taxon>
        <taxon>Streptophyta</taxon>
        <taxon>Embryophyta</taxon>
        <taxon>Tracheophyta</taxon>
        <taxon>Spermatophyta</taxon>
        <taxon>Magnoliopsida</taxon>
        <taxon>eudicotyledons</taxon>
        <taxon>Gunneridae</taxon>
        <taxon>Pentapetalae</taxon>
        <taxon>rosids</taxon>
        <taxon>fabids</taxon>
        <taxon>Fabales</taxon>
        <taxon>Quillajaceae</taxon>
        <taxon>Quillaja</taxon>
    </lineage>
</organism>
<feature type="region of interest" description="Disordered" evidence="2">
    <location>
        <begin position="34"/>
        <end position="139"/>
    </location>
</feature>
<dbReference type="PANTHER" id="PTHR33083:SF82">
    <property type="entry name" value="SENESCENCE REGULATOR"/>
    <property type="match status" value="1"/>
</dbReference>
<feature type="compositionally biased region" description="Low complexity" evidence="2">
    <location>
        <begin position="65"/>
        <end position="80"/>
    </location>
</feature>
<feature type="compositionally biased region" description="Acidic residues" evidence="2">
    <location>
        <begin position="120"/>
        <end position="137"/>
    </location>
</feature>
<protein>
    <submittedName>
        <fullName evidence="3">Senescence regulator</fullName>
    </submittedName>
</protein>
<dbReference type="Proteomes" id="UP001163823">
    <property type="component" value="Chromosome 6"/>
</dbReference>
<dbReference type="KEGG" id="qsa:O6P43_013710"/>
<comment type="similarity">
    <text evidence="1">Belongs to the senescence regulator S40 family.</text>
</comment>
<dbReference type="AlphaFoldDB" id="A0AAD7PPU8"/>
<dbReference type="EMBL" id="JARAOO010000006">
    <property type="protein sequence ID" value="KAJ7963806.1"/>
    <property type="molecule type" value="Genomic_DNA"/>
</dbReference>
<proteinExistence type="inferred from homology"/>
<gene>
    <name evidence="3" type="ORF">O6P43_013710</name>
</gene>
<evidence type="ECO:0000313" key="4">
    <source>
        <dbReference type="Proteomes" id="UP001163823"/>
    </source>
</evidence>
<evidence type="ECO:0000256" key="1">
    <source>
        <dbReference type="ARBA" id="ARBA00034773"/>
    </source>
</evidence>
<reference evidence="3" key="1">
    <citation type="journal article" date="2023" name="Science">
        <title>Elucidation of the pathway for biosynthesis of saponin adjuvants from the soapbark tree.</title>
        <authorList>
            <person name="Reed J."/>
            <person name="Orme A."/>
            <person name="El-Demerdash A."/>
            <person name="Owen C."/>
            <person name="Martin L.B.B."/>
            <person name="Misra R.C."/>
            <person name="Kikuchi S."/>
            <person name="Rejzek M."/>
            <person name="Martin A.C."/>
            <person name="Harkess A."/>
            <person name="Leebens-Mack J."/>
            <person name="Louveau T."/>
            <person name="Stephenson M.J."/>
            <person name="Osbourn A."/>
        </authorList>
    </citation>
    <scope>NUCLEOTIDE SEQUENCE</scope>
    <source>
        <strain evidence="3">S10</strain>
    </source>
</reference>
<evidence type="ECO:0000256" key="2">
    <source>
        <dbReference type="SAM" id="MobiDB-lite"/>
    </source>
</evidence>
<keyword evidence="4" id="KW-1185">Reference proteome</keyword>
<dbReference type="GO" id="GO:0010150">
    <property type="term" value="P:leaf senescence"/>
    <property type="evidence" value="ECO:0007669"/>
    <property type="project" value="UniProtKB-ARBA"/>
</dbReference>
<comment type="caution">
    <text evidence="3">The sequence shown here is derived from an EMBL/GenBank/DDBJ whole genome shotgun (WGS) entry which is preliminary data.</text>
</comment>
<sequence>MEERYALFRHHSGVWRSLIDGDFEEGEVWEVVRDRTDSSHGVSKSKKYSSVSVPKSLQTAARMIPRPTSNNSNTRSNNSSHEAKVVRQSAPVNIPDRSKIYKNKPEKSPKNVSWVGNDVSDNDDEDEEEEEEDDDDEFNCKLPPHEYIARRLARSHISSFSVFEGVGRTLKGRDLSKVRNAILTKTGFLESL</sequence>
<dbReference type="PANTHER" id="PTHR33083">
    <property type="entry name" value="EXPRESSED PROTEIN"/>
    <property type="match status" value="1"/>
</dbReference>
<accession>A0AAD7PPU8</accession>
<name>A0AAD7PPU8_QUISA</name>
<feature type="compositionally biased region" description="Basic and acidic residues" evidence="2">
    <location>
        <begin position="96"/>
        <end position="109"/>
    </location>
</feature>
<dbReference type="InterPro" id="IPR007608">
    <property type="entry name" value="Senescence_reg_S40"/>
</dbReference>
<evidence type="ECO:0000313" key="3">
    <source>
        <dbReference type="EMBL" id="KAJ7963806.1"/>
    </source>
</evidence>